<evidence type="ECO:0000313" key="2">
    <source>
        <dbReference type="Proteomes" id="UP001156666"/>
    </source>
</evidence>
<evidence type="ECO:0000313" key="1">
    <source>
        <dbReference type="EMBL" id="GLR20169.1"/>
    </source>
</evidence>
<accession>A0AA37SUT1</accession>
<evidence type="ECO:0008006" key="3">
    <source>
        <dbReference type="Google" id="ProtNLM"/>
    </source>
</evidence>
<comment type="caution">
    <text evidence="1">The sequence shown here is derived from an EMBL/GenBank/DDBJ whole genome shotgun (WGS) entry which is preliminary data.</text>
</comment>
<protein>
    <recommendedName>
        <fullName evidence="3">Ligand-binding SRPBCC domain-containing protein</fullName>
    </recommendedName>
</protein>
<name>A0AA37SUT1_9BACT</name>
<dbReference type="EMBL" id="BSOH01000037">
    <property type="protein sequence ID" value="GLR20169.1"/>
    <property type="molecule type" value="Genomic_DNA"/>
</dbReference>
<sequence>MKLTLKTPIPKNYKVVMDGFDKNLFEFLKPIGAKMEIVEFTGSETGDTVHIRFLKPIKAEWVSDITDHGINEQEAFFLDEGRILPKPLSKWKHRHVVKNINLNKSVIEDQIEFQTGNVILDIILYPFMFMGFFPRKFQYKKYFK</sequence>
<dbReference type="Gene3D" id="3.30.530.20">
    <property type="match status" value="1"/>
</dbReference>
<dbReference type="Proteomes" id="UP001156666">
    <property type="component" value="Unassembled WGS sequence"/>
</dbReference>
<dbReference type="RefSeq" id="WP_235295006.1">
    <property type="nucleotide sequence ID" value="NZ_BSOH01000037.1"/>
</dbReference>
<dbReference type="InterPro" id="IPR023393">
    <property type="entry name" value="START-like_dom_sf"/>
</dbReference>
<reference evidence="1" key="1">
    <citation type="journal article" date="2014" name="Int. J. Syst. Evol. Microbiol.">
        <title>Complete genome sequence of Corynebacterium casei LMG S-19264T (=DSM 44701T), isolated from a smear-ripened cheese.</title>
        <authorList>
            <consortium name="US DOE Joint Genome Institute (JGI-PGF)"/>
            <person name="Walter F."/>
            <person name="Albersmeier A."/>
            <person name="Kalinowski J."/>
            <person name="Ruckert C."/>
        </authorList>
    </citation>
    <scope>NUCLEOTIDE SEQUENCE</scope>
    <source>
        <strain evidence="1">NBRC 108769</strain>
    </source>
</reference>
<keyword evidence="2" id="KW-1185">Reference proteome</keyword>
<organism evidence="1 2">
    <name type="scientific">Portibacter lacus</name>
    <dbReference type="NCBI Taxonomy" id="1099794"/>
    <lineage>
        <taxon>Bacteria</taxon>
        <taxon>Pseudomonadati</taxon>
        <taxon>Bacteroidota</taxon>
        <taxon>Saprospiria</taxon>
        <taxon>Saprospirales</taxon>
        <taxon>Haliscomenobacteraceae</taxon>
        <taxon>Portibacter</taxon>
    </lineage>
</organism>
<dbReference type="AlphaFoldDB" id="A0AA37SUT1"/>
<reference evidence="1" key="2">
    <citation type="submission" date="2023-01" db="EMBL/GenBank/DDBJ databases">
        <title>Draft genome sequence of Portibacter lacus strain NBRC 108769.</title>
        <authorList>
            <person name="Sun Q."/>
            <person name="Mori K."/>
        </authorList>
    </citation>
    <scope>NUCLEOTIDE SEQUENCE</scope>
    <source>
        <strain evidence="1">NBRC 108769</strain>
    </source>
</reference>
<proteinExistence type="predicted"/>
<gene>
    <name evidence="1" type="ORF">GCM10007940_47850</name>
</gene>